<keyword evidence="1" id="KW-0732">Signal</keyword>
<gene>
    <name evidence="2" type="ORF">ACFOEN_04625</name>
</gene>
<protein>
    <submittedName>
        <fullName evidence="2">Uncharacterized protein</fullName>
    </submittedName>
</protein>
<keyword evidence="3" id="KW-1185">Reference proteome</keyword>
<evidence type="ECO:0000256" key="1">
    <source>
        <dbReference type="SAM" id="SignalP"/>
    </source>
</evidence>
<evidence type="ECO:0000313" key="3">
    <source>
        <dbReference type="Proteomes" id="UP001595556"/>
    </source>
</evidence>
<organism evidence="2 3">
    <name type="scientific">Piscinibacterium candidicorallinum</name>
    <dbReference type="NCBI Taxonomy" id="1793872"/>
    <lineage>
        <taxon>Bacteria</taxon>
        <taxon>Pseudomonadati</taxon>
        <taxon>Pseudomonadota</taxon>
        <taxon>Betaproteobacteria</taxon>
        <taxon>Burkholderiales</taxon>
        <taxon>Piscinibacterium</taxon>
    </lineage>
</organism>
<proteinExistence type="predicted"/>
<feature type="signal peptide" evidence="1">
    <location>
        <begin position="1"/>
        <end position="25"/>
    </location>
</feature>
<reference evidence="3" key="1">
    <citation type="journal article" date="2019" name="Int. J. Syst. Evol. Microbiol.">
        <title>The Global Catalogue of Microorganisms (GCM) 10K type strain sequencing project: providing services to taxonomists for standard genome sequencing and annotation.</title>
        <authorList>
            <consortium name="The Broad Institute Genomics Platform"/>
            <consortium name="The Broad Institute Genome Sequencing Center for Infectious Disease"/>
            <person name="Wu L."/>
            <person name="Ma J."/>
        </authorList>
    </citation>
    <scope>NUCLEOTIDE SEQUENCE [LARGE SCALE GENOMIC DNA]</scope>
    <source>
        <strain evidence="3">KCTC 52168</strain>
    </source>
</reference>
<comment type="caution">
    <text evidence="2">The sequence shown here is derived from an EMBL/GenBank/DDBJ whole genome shotgun (WGS) entry which is preliminary data.</text>
</comment>
<dbReference type="EMBL" id="JBHRTI010000003">
    <property type="protein sequence ID" value="MFC3146926.1"/>
    <property type="molecule type" value="Genomic_DNA"/>
</dbReference>
<feature type="chain" id="PRO_5046162716" evidence="1">
    <location>
        <begin position="26"/>
        <end position="102"/>
    </location>
</feature>
<name>A0ABV7H2Y6_9BURK</name>
<accession>A0ABV7H2Y6</accession>
<sequence>MKSIPDRRATSCVLAPGLLIGAVYAQTAQAPAAAPAPDPEVQLEDGLKSFGYLAGLALGCAGKESKPALERDALNINAELTRLLGADRAFLVSEGFGYGTSI</sequence>
<evidence type="ECO:0000313" key="2">
    <source>
        <dbReference type="EMBL" id="MFC3146926.1"/>
    </source>
</evidence>
<dbReference type="RefSeq" id="WP_377301530.1">
    <property type="nucleotide sequence ID" value="NZ_CP180191.1"/>
</dbReference>
<dbReference type="Proteomes" id="UP001595556">
    <property type="component" value="Unassembled WGS sequence"/>
</dbReference>